<evidence type="ECO:0000256" key="1">
    <source>
        <dbReference type="SAM" id="MobiDB-lite"/>
    </source>
</evidence>
<evidence type="ECO:0000313" key="2">
    <source>
        <dbReference type="EMBL" id="KAK5649133.1"/>
    </source>
</evidence>
<gene>
    <name evidence="2" type="ORF">RI129_004025</name>
</gene>
<dbReference type="AlphaFoldDB" id="A0AAN7ZVR3"/>
<dbReference type="Proteomes" id="UP001329430">
    <property type="component" value="Chromosome 2"/>
</dbReference>
<comment type="caution">
    <text evidence="2">The sequence shown here is derived from an EMBL/GenBank/DDBJ whole genome shotgun (WGS) entry which is preliminary data.</text>
</comment>
<evidence type="ECO:0000313" key="3">
    <source>
        <dbReference type="Proteomes" id="UP001329430"/>
    </source>
</evidence>
<name>A0AAN7ZVR3_9COLE</name>
<accession>A0AAN7ZVR3</accession>
<reference evidence="2 3" key="1">
    <citation type="journal article" date="2024" name="Insects">
        <title>An Improved Chromosome-Level Genome Assembly of the Firefly Pyrocoelia pectoralis.</title>
        <authorList>
            <person name="Fu X."/>
            <person name="Meyer-Rochow V.B."/>
            <person name="Ballantyne L."/>
            <person name="Zhu X."/>
        </authorList>
    </citation>
    <scope>NUCLEOTIDE SEQUENCE [LARGE SCALE GENOMIC DNA]</scope>
    <source>
        <strain evidence="2">XCY_ONT2</strain>
    </source>
</reference>
<organism evidence="2 3">
    <name type="scientific">Pyrocoelia pectoralis</name>
    <dbReference type="NCBI Taxonomy" id="417401"/>
    <lineage>
        <taxon>Eukaryota</taxon>
        <taxon>Metazoa</taxon>
        <taxon>Ecdysozoa</taxon>
        <taxon>Arthropoda</taxon>
        <taxon>Hexapoda</taxon>
        <taxon>Insecta</taxon>
        <taxon>Pterygota</taxon>
        <taxon>Neoptera</taxon>
        <taxon>Endopterygota</taxon>
        <taxon>Coleoptera</taxon>
        <taxon>Polyphaga</taxon>
        <taxon>Elateriformia</taxon>
        <taxon>Elateroidea</taxon>
        <taxon>Lampyridae</taxon>
        <taxon>Lampyrinae</taxon>
        <taxon>Pyrocoelia</taxon>
    </lineage>
</organism>
<sequence>MDRQKSDIFSLDKSLNSGTDILSVGGTRYGKLNRIRSTSSNVFPIGCMGTTESPRDDGSCLISDRGICLESYRGNDPVEKPSPIPETAIGDVTSPREVKLKRNPLTGEGIESTDMPKLNPPKKQLEKTKFNY</sequence>
<dbReference type="EMBL" id="JAVRBK010000002">
    <property type="protein sequence ID" value="KAK5649133.1"/>
    <property type="molecule type" value="Genomic_DNA"/>
</dbReference>
<feature type="compositionally biased region" description="Basic and acidic residues" evidence="1">
    <location>
        <begin position="123"/>
        <end position="132"/>
    </location>
</feature>
<protein>
    <submittedName>
        <fullName evidence="2">Uncharacterized protein</fullName>
    </submittedName>
</protein>
<proteinExistence type="predicted"/>
<keyword evidence="3" id="KW-1185">Reference proteome</keyword>
<feature type="region of interest" description="Disordered" evidence="1">
    <location>
        <begin position="73"/>
        <end position="132"/>
    </location>
</feature>